<evidence type="ECO:0000256" key="1">
    <source>
        <dbReference type="ARBA" id="ARBA00022553"/>
    </source>
</evidence>
<keyword evidence="3" id="KW-0418">Kinase</keyword>
<feature type="domain" description="Response regulatory" evidence="5">
    <location>
        <begin position="14"/>
        <end position="128"/>
    </location>
</feature>
<dbReference type="InterPro" id="IPR029016">
    <property type="entry name" value="GAF-like_dom_sf"/>
</dbReference>
<evidence type="ECO:0000256" key="4">
    <source>
        <dbReference type="SAM" id="MobiDB-lite"/>
    </source>
</evidence>
<dbReference type="SMART" id="SM00448">
    <property type="entry name" value="REC"/>
    <property type="match status" value="1"/>
</dbReference>
<feature type="region of interest" description="Disordered" evidence="4">
    <location>
        <begin position="313"/>
        <end position="334"/>
    </location>
</feature>
<sequence>MIVSELLQKEAKERILIIDDDEDIRYSITLFLKKHNFKIEVAKDGQEGLEKIAEKFYNLVLLDIKLPDIDGIDLIIPIKEKQPDIEIIMITGNADINSAINSLNTGVSAYLNKPLNLDELLAHIRNSIEKQHLMIDKRKAERALRKSQQVLALKNRISAIFLTISDENVYGETLALVLKELNSKYGVFGYIDENGDYICPSMTRDVWEECNVPNKYIIYHRESWSSGNTIWGRSLISGESIYLNNPFKVPKGHIPMKNALTVPIKYNDEVIGLILVGNKKTVYDDNDVELLESITEYIAPILDARLQRDLEEKQRKQAEDKLKESEENWRSMTE</sequence>
<evidence type="ECO:0000259" key="5">
    <source>
        <dbReference type="PROSITE" id="PS50110"/>
    </source>
</evidence>
<protein>
    <recommendedName>
        <fullName evidence="5">Response regulatory domain-containing protein</fullName>
    </recommendedName>
</protein>
<dbReference type="InterPro" id="IPR011006">
    <property type="entry name" value="CheY-like_superfamily"/>
</dbReference>
<dbReference type="Pfam" id="PF00072">
    <property type="entry name" value="Response_reg"/>
    <property type="match status" value="1"/>
</dbReference>
<dbReference type="InterPro" id="IPR003018">
    <property type="entry name" value="GAF"/>
</dbReference>
<organism evidence="6">
    <name type="scientific">marine sediment metagenome</name>
    <dbReference type="NCBI Taxonomy" id="412755"/>
    <lineage>
        <taxon>unclassified sequences</taxon>
        <taxon>metagenomes</taxon>
        <taxon>ecological metagenomes</taxon>
    </lineage>
</organism>
<dbReference type="SUPFAM" id="SSF52172">
    <property type="entry name" value="CheY-like"/>
    <property type="match status" value="1"/>
</dbReference>
<evidence type="ECO:0000256" key="2">
    <source>
        <dbReference type="ARBA" id="ARBA00022679"/>
    </source>
</evidence>
<dbReference type="PANTHER" id="PTHR44591:SF19">
    <property type="entry name" value="TWO-COMPONENT RESPONSE REGULATOR-RELATED"/>
    <property type="match status" value="1"/>
</dbReference>
<dbReference type="PROSITE" id="PS50110">
    <property type="entry name" value="RESPONSE_REGULATORY"/>
    <property type="match status" value="1"/>
</dbReference>
<feature type="non-terminal residue" evidence="6">
    <location>
        <position position="334"/>
    </location>
</feature>
<dbReference type="GO" id="GO:0016301">
    <property type="term" value="F:kinase activity"/>
    <property type="evidence" value="ECO:0007669"/>
    <property type="project" value="UniProtKB-KW"/>
</dbReference>
<keyword evidence="2" id="KW-0808">Transferase</keyword>
<dbReference type="PANTHER" id="PTHR44591">
    <property type="entry name" value="STRESS RESPONSE REGULATOR PROTEIN 1"/>
    <property type="match status" value="1"/>
</dbReference>
<evidence type="ECO:0000313" key="6">
    <source>
        <dbReference type="EMBL" id="KKL58184.1"/>
    </source>
</evidence>
<comment type="caution">
    <text evidence="6">The sequence shown here is derived from an EMBL/GenBank/DDBJ whole genome shotgun (WGS) entry which is preliminary data.</text>
</comment>
<dbReference type="Gene3D" id="3.30.450.40">
    <property type="match status" value="1"/>
</dbReference>
<reference evidence="6" key="1">
    <citation type="journal article" date="2015" name="Nature">
        <title>Complex archaea that bridge the gap between prokaryotes and eukaryotes.</title>
        <authorList>
            <person name="Spang A."/>
            <person name="Saw J.H."/>
            <person name="Jorgensen S.L."/>
            <person name="Zaremba-Niedzwiedzka K."/>
            <person name="Martijn J."/>
            <person name="Lind A.E."/>
            <person name="van Eijk R."/>
            <person name="Schleper C."/>
            <person name="Guy L."/>
            <person name="Ettema T.J."/>
        </authorList>
    </citation>
    <scope>NUCLEOTIDE SEQUENCE</scope>
</reference>
<accession>A0A0F9D974</accession>
<dbReference type="InterPro" id="IPR001789">
    <property type="entry name" value="Sig_transdc_resp-reg_receiver"/>
</dbReference>
<dbReference type="InterPro" id="IPR050595">
    <property type="entry name" value="Bact_response_regulator"/>
</dbReference>
<dbReference type="EMBL" id="LAZR01029911">
    <property type="protein sequence ID" value="KKL58184.1"/>
    <property type="molecule type" value="Genomic_DNA"/>
</dbReference>
<dbReference type="GO" id="GO:0000160">
    <property type="term" value="P:phosphorelay signal transduction system"/>
    <property type="evidence" value="ECO:0007669"/>
    <property type="project" value="InterPro"/>
</dbReference>
<dbReference type="Pfam" id="PF13185">
    <property type="entry name" value="GAF_2"/>
    <property type="match status" value="1"/>
</dbReference>
<dbReference type="Gene3D" id="3.40.50.2300">
    <property type="match status" value="1"/>
</dbReference>
<keyword evidence="1" id="KW-0597">Phosphoprotein</keyword>
<name>A0A0F9D974_9ZZZZ</name>
<gene>
    <name evidence="6" type="ORF">LCGC14_2227930</name>
</gene>
<dbReference type="SUPFAM" id="SSF55781">
    <property type="entry name" value="GAF domain-like"/>
    <property type="match status" value="1"/>
</dbReference>
<proteinExistence type="predicted"/>
<dbReference type="AlphaFoldDB" id="A0A0F9D974"/>
<evidence type="ECO:0000256" key="3">
    <source>
        <dbReference type="ARBA" id="ARBA00022777"/>
    </source>
</evidence>